<keyword evidence="8" id="KW-0904">Protein phosphatase</keyword>
<dbReference type="PANTHER" id="PTHR47992">
    <property type="entry name" value="PROTEIN PHOSPHATASE"/>
    <property type="match status" value="1"/>
</dbReference>
<dbReference type="CDD" id="cd00143">
    <property type="entry name" value="PP2Cc"/>
    <property type="match status" value="1"/>
</dbReference>
<dbReference type="SMART" id="SM00332">
    <property type="entry name" value="PP2Cc"/>
    <property type="match status" value="1"/>
</dbReference>
<dbReference type="EMBL" id="JANJYJ010000003">
    <property type="protein sequence ID" value="KAK3221870.1"/>
    <property type="molecule type" value="Genomic_DNA"/>
</dbReference>
<evidence type="ECO:0000256" key="6">
    <source>
        <dbReference type="ARBA" id="ARBA00022801"/>
    </source>
</evidence>
<dbReference type="PROSITE" id="PS51746">
    <property type="entry name" value="PPM_2"/>
    <property type="match status" value="1"/>
</dbReference>
<sequence length="319" mass="35078">MGKHSAAYSGLFFKIKNTICFSSSSSSSDTGKGKSKSSSSNKVSHGFHLVEGQSGHDMEDYHVAEYKKKKNHVLGLFAIFDGHLGDRVPTYLKDNLFNNILEEVPILYSHLSFTPLTCNSHNYFTFVVLQPNFWNDPKTAIKNAYHSTDKFILDNAMQLGPGGSTAVTAIVIDGKDLWVANVGDSRAVVCERGSGNQLTVDHEPHTERRRIEKKGGFVTTLPGDVPRVNGQLAVARAFGDQSLKAHLSSEPDIRYVPIDPTIEFAILASDGLWKVMKNQEAVDIVKPIKDPQAAAKRLTTEALARKSKDDISCIVIRFG</sequence>
<evidence type="ECO:0000256" key="1">
    <source>
        <dbReference type="ARBA" id="ARBA00001936"/>
    </source>
</evidence>
<evidence type="ECO:0000313" key="14">
    <source>
        <dbReference type="EMBL" id="KAK3221870.1"/>
    </source>
</evidence>
<comment type="caution">
    <text evidence="14">The sequence shown here is derived from an EMBL/GenBank/DDBJ whole genome shotgun (WGS) entry which is preliminary data.</text>
</comment>
<comment type="similarity">
    <text evidence="3">Belongs to the PP2C family.</text>
</comment>
<protein>
    <recommendedName>
        <fullName evidence="4">protein-serine/threonine phosphatase</fullName>
        <ecNumber evidence="4">3.1.3.16</ecNumber>
    </recommendedName>
</protein>
<feature type="region of interest" description="Disordered" evidence="12">
    <location>
        <begin position="22"/>
        <end position="43"/>
    </location>
</feature>
<keyword evidence="9" id="KW-0464">Manganese</keyword>
<keyword evidence="6" id="KW-0378">Hydrolase</keyword>
<feature type="domain" description="PPM-type phosphatase" evidence="13">
    <location>
        <begin position="60"/>
        <end position="318"/>
    </location>
</feature>
<keyword evidence="5" id="KW-0479">Metal-binding</keyword>
<dbReference type="GO" id="GO:0046872">
    <property type="term" value="F:metal ion binding"/>
    <property type="evidence" value="ECO:0007669"/>
    <property type="project" value="UniProtKB-KW"/>
</dbReference>
<dbReference type="GO" id="GO:0004722">
    <property type="term" value="F:protein serine/threonine phosphatase activity"/>
    <property type="evidence" value="ECO:0007669"/>
    <property type="project" value="UniProtKB-EC"/>
</dbReference>
<evidence type="ECO:0000256" key="8">
    <source>
        <dbReference type="ARBA" id="ARBA00022912"/>
    </source>
</evidence>
<keyword evidence="7" id="KW-0460">Magnesium</keyword>
<dbReference type="Gene3D" id="3.60.40.10">
    <property type="entry name" value="PPM-type phosphatase domain"/>
    <property type="match status" value="1"/>
</dbReference>
<gene>
    <name evidence="14" type="ORF">Dsin_008895</name>
</gene>
<evidence type="ECO:0000256" key="7">
    <source>
        <dbReference type="ARBA" id="ARBA00022842"/>
    </source>
</evidence>
<evidence type="ECO:0000256" key="5">
    <source>
        <dbReference type="ARBA" id="ARBA00022723"/>
    </source>
</evidence>
<evidence type="ECO:0000256" key="10">
    <source>
        <dbReference type="ARBA" id="ARBA00047761"/>
    </source>
</evidence>
<evidence type="ECO:0000256" key="12">
    <source>
        <dbReference type="SAM" id="MobiDB-lite"/>
    </source>
</evidence>
<accession>A0AAE0AQ93</accession>
<dbReference type="FunFam" id="3.60.40.10:FF:000010">
    <property type="entry name" value="Probable protein phosphatase 2C 39"/>
    <property type="match status" value="1"/>
</dbReference>
<comment type="catalytic activity">
    <reaction evidence="10">
        <text>O-phospho-L-seryl-[protein] + H2O = L-seryl-[protein] + phosphate</text>
        <dbReference type="Rhea" id="RHEA:20629"/>
        <dbReference type="Rhea" id="RHEA-COMP:9863"/>
        <dbReference type="Rhea" id="RHEA-COMP:11604"/>
        <dbReference type="ChEBI" id="CHEBI:15377"/>
        <dbReference type="ChEBI" id="CHEBI:29999"/>
        <dbReference type="ChEBI" id="CHEBI:43474"/>
        <dbReference type="ChEBI" id="CHEBI:83421"/>
        <dbReference type="EC" id="3.1.3.16"/>
    </reaction>
</comment>
<evidence type="ECO:0000259" key="13">
    <source>
        <dbReference type="PROSITE" id="PS51746"/>
    </source>
</evidence>
<dbReference type="SUPFAM" id="SSF81606">
    <property type="entry name" value="PP2C-like"/>
    <property type="match status" value="1"/>
</dbReference>
<reference evidence="14" key="1">
    <citation type="journal article" date="2023" name="Plant J.">
        <title>Genome sequences and population genomics provide insights into the demographic history, inbreeding, and mutation load of two 'living fossil' tree species of Dipteronia.</title>
        <authorList>
            <person name="Feng Y."/>
            <person name="Comes H.P."/>
            <person name="Chen J."/>
            <person name="Zhu S."/>
            <person name="Lu R."/>
            <person name="Zhang X."/>
            <person name="Li P."/>
            <person name="Qiu J."/>
            <person name="Olsen K.M."/>
            <person name="Qiu Y."/>
        </authorList>
    </citation>
    <scope>NUCLEOTIDE SEQUENCE</scope>
    <source>
        <strain evidence="14">NBL</strain>
    </source>
</reference>
<organism evidence="14 15">
    <name type="scientific">Dipteronia sinensis</name>
    <dbReference type="NCBI Taxonomy" id="43782"/>
    <lineage>
        <taxon>Eukaryota</taxon>
        <taxon>Viridiplantae</taxon>
        <taxon>Streptophyta</taxon>
        <taxon>Embryophyta</taxon>
        <taxon>Tracheophyta</taxon>
        <taxon>Spermatophyta</taxon>
        <taxon>Magnoliopsida</taxon>
        <taxon>eudicotyledons</taxon>
        <taxon>Gunneridae</taxon>
        <taxon>Pentapetalae</taxon>
        <taxon>rosids</taxon>
        <taxon>malvids</taxon>
        <taxon>Sapindales</taxon>
        <taxon>Sapindaceae</taxon>
        <taxon>Hippocastanoideae</taxon>
        <taxon>Acereae</taxon>
        <taxon>Dipteronia</taxon>
    </lineage>
</organism>
<dbReference type="InterPro" id="IPR001932">
    <property type="entry name" value="PPM-type_phosphatase-like_dom"/>
</dbReference>
<proteinExistence type="inferred from homology"/>
<name>A0AAE0AQ93_9ROSI</name>
<evidence type="ECO:0000256" key="3">
    <source>
        <dbReference type="ARBA" id="ARBA00006702"/>
    </source>
</evidence>
<dbReference type="InterPro" id="IPR015655">
    <property type="entry name" value="PP2C"/>
</dbReference>
<evidence type="ECO:0000256" key="9">
    <source>
        <dbReference type="ARBA" id="ARBA00023211"/>
    </source>
</evidence>
<dbReference type="AlphaFoldDB" id="A0AAE0AQ93"/>
<comment type="cofactor">
    <cofactor evidence="2">
        <name>Mg(2+)</name>
        <dbReference type="ChEBI" id="CHEBI:18420"/>
    </cofactor>
</comment>
<evidence type="ECO:0000256" key="2">
    <source>
        <dbReference type="ARBA" id="ARBA00001946"/>
    </source>
</evidence>
<dbReference type="InterPro" id="IPR036457">
    <property type="entry name" value="PPM-type-like_dom_sf"/>
</dbReference>
<evidence type="ECO:0000256" key="4">
    <source>
        <dbReference type="ARBA" id="ARBA00013081"/>
    </source>
</evidence>
<dbReference type="Proteomes" id="UP001281410">
    <property type="component" value="Unassembled WGS sequence"/>
</dbReference>
<evidence type="ECO:0000313" key="15">
    <source>
        <dbReference type="Proteomes" id="UP001281410"/>
    </source>
</evidence>
<keyword evidence="15" id="KW-1185">Reference proteome</keyword>
<comment type="cofactor">
    <cofactor evidence="1">
        <name>Mn(2+)</name>
        <dbReference type="ChEBI" id="CHEBI:29035"/>
    </cofactor>
</comment>
<evidence type="ECO:0000256" key="11">
    <source>
        <dbReference type="ARBA" id="ARBA00048336"/>
    </source>
</evidence>
<dbReference type="Pfam" id="PF00481">
    <property type="entry name" value="PP2C"/>
    <property type="match status" value="1"/>
</dbReference>
<comment type="catalytic activity">
    <reaction evidence="11">
        <text>O-phospho-L-threonyl-[protein] + H2O = L-threonyl-[protein] + phosphate</text>
        <dbReference type="Rhea" id="RHEA:47004"/>
        <dbReference type="Rhea" id="RHEA-COMP:11060"/>
        <dbReference type="Rhea" id="RHEA-COMP:11605"/>
        <dbReference type="ChEBI" id="CHEBI:15377"/>
        <dbReference type="ChEBI" id="CHEBI:30013"/>
        <dbReference type="ChEBI" id="CHEBI:43474"/>
        <dbReference type="ChEBI" id="CHEBI:61977"/>
        <dbReference type="EC" id="3.1.3.16"/>
    </reaction>
</comment>
<dbReference type="EC" id="3.1.3.16" evidence="4"/>